<keyword evidence="6" id="KW-0249">Electron transport</keyword>
<evidence type="ECO:0000256" key="7">
    <source>
        <dbReference type="ARBA" id="ARBA00023004"/>
    </source>
</evidence>
<keyword evidence="3 8" id="KW-0349">Heme</keyword>
<proteinExistence type="predicted"/>
<accession>A0A4P9VU18</accession>
<comment type="subcellular location">
    <subcellularLocation>
        <location evidence="1">Periplasm</location>
    </subcellularLocation>
</comment>
<dbReference type="PANTHER" id="PTHR33751">
    <property type="entry name" value="CBB3-TYPE CYTOCHROME C OXIDASE SUBUNIT FIXP"/>
    <property type="match status" value="1"/>
</dbReference>
<feature type="binding site" description="covalent" evidence="8">
    <location>
        <position position="144"/>
    </location>
    <ligand>
        <name>heme c</name>
        <dbReference type="ChEBI" id="CHEBI:61717"/>
        <label>2</label>
    </ligand>
</feature>
<gene>
    <name evidence="11" type="ORF">B9G39_22180</name>
</gene>
<reference evidence="11 12" key="1">
    <citation type="submission" date="2017-04" db="EMBL/GenBank/DDBJ databases">
        <title>Draft genome sequence of Zooshikella ganghwensis VG4 isolated from Red Sea sediments.</title>
        <authorList>
            <person name="Rehman Z."/>
            <person name="Alam I."/>
            <person name="Kamau A."/>
            <person name="Bajic V."/>
            <person name="Leiknes T."/>
        </authorList>
    </citation>
    <scope>NUCLEOTIDE SEQUENCE [LARGE SCALE GENOMIC DNA]</scope>
    <source>
        <strain evidence="11 12">VG4</strain>
    </source>
</reference>
<feature type="binding site" description="covalent" evidence="8">
    <location>
        <position position="55"/>
    </location>
    <ligand>
        <name>heme c</name>
        <dbReference type="ChEBI" id="CHEBI:61717"/>
        <label>1</label>
    </ligand>
</feature>
<evidence type="ECO:0000256" key="2">
    <source>
        <dbReference type="ARBA" id="ARBA00022448"/>
    </source>
</evidence>
<dbReference type="AlphaFoldDB" id="A0A4P9VU18"/>
<dbReference type="RefSeq" id="WP_051311658.1">
    <property type="nucleotide sequence ID" value="NZ_JAEVHG010000015.1"/>
</dbReference>
<dbReference type="InterPro" id="IPR024167">
    <property type="entry name" value="Cytochrome_c4-like"/>
</dbReference>
<dbReference type="PANTHER" id="PTHR33751:SF9">
    <property type="entry name" value="CYTOCHROME C4"/>
    <property type="match status" value="1"/>
</dbReference>
<evidence type="ECO:0000256" key="1">
    <source>
        <dbReference type="ARBA" id="ARBA00004418"/>
    </source>
</evidence>
<feature type="binding site" description="covalent" evidence="8">
    <location>
        <position position="141"/>
    </location>
    <ligand>
        <name>heme c</name>
        <dbReference type="ChEBI" id="CHEBI:61717"/>
        <label>2</label>
    </ligand>
</feature>
<evidence type="ECO:0000256" key="9">
    <source>
        <dbReference type="PIRSR" id="PIRSR000005-2"/>
    </source>
</evidence>
<dbReference type="PIRSF" id="PIRSF000005">
    <property type="entry name" value="Cytochrome_c4"/>
    <property type="match status" value="1"/>
</dbReference>
<evidence type="ECO:0000259" key="10">
    <source>
        <dbReference type="PROSITE" id="PS51007"/>
    </source>
</evidence>
<dbReference type="PROSITE" id="PS51007">
    <property type="entry name" value="CYTC"/>
    <property type="match status" value="2"/>
</dbReference>
<evidence type="ECO:0000256" key="5">
    <source>
        <dbReference type="ARBA" id="ARBA00022764"/>
    </source>
</evidence>
<evidence type="ECO:0000256" key="4">
    <source>
        <dbReference type="ARBA" id="ARBA00022723"/>
    </source>
</evidence>
<sequence length="207" mass="23532">MRFVVMWGMLWISTCGAVEIEKGILELLKDRMDNTQHHAQLVKKGQERAILCGYCHGKDGNSVKNYIPNLAAQNPEYLVNQFEQFAKKKRKNYVMEKLASSLSDSEKVNLALYFASLKVNPRSTEYPELVNKGKSVFSRLCYTCHGKDGFGKENLPRLAGQPEEYIVKTLHYFKNGQKRNMDSPMPGIVTQLTDQEIKAVAAYITSM</sequence>
<feature type="binding site" description="axial binding residue" evidence="9">
    <location>
        <position position="185"/>
    </location>
    <ligand>
        <name>heme c</name>
        <dbReference type="ChEBI" id="CHEBI:61717"/>
        <label>2</label>
    </ligand>
    <ligandPart>
        <name>Fe</name>
        <dbReference type="ChEBI" id="CHEBI:18248"/>
    </ligandPart>
</feature>
<dbReference type="Proteomes" id="UP000257039">
    <property type="component" value="Unassembled WGS sequence"/>
</dbReference>
<dbReference type="PRINTS" id="PR00605">
    <property type="entry name" value="CYTCHROMECIC"/>
</dbReference>
<evidence type="ECO:0000313" key="12">
    <source>
        <dbReference type="Proteomes" id="UP000257039"/>
    </source>
</evidence>
<evidence type="ECO:0000256" key="6">
    <source>
        <dbReference type="ARBA" id="ARBA00022982"/>
    </source>
</evidence>
<dbReference type="InterPro" id="IPR008168">
    <property type="entry name" value="Cyt_C_IC"/>
</dbReference>
<keyword evidence="5" id="KW-0574">Periplasm</keyword>
<dbReference type="Pfam" id="PF00034">
    <property type="entry name" value="Cytochrom_C"/>
    <property type="match status" value="1"/>
</dbReference>
<dbReference type="InterPro" id="IPR009056">
    <property type="entry name" value="Cyt_c-like_dom"/>
</dbReference>
<name>A0A4P9VU18_9GAMM</name>
<evidence type="ECO:0000256" key="3">
    <source>
        <dbReference type="ARBA" id="ARBA00022617"/>
    </source>
</evidence>
<dbReference type="EMBL" id="NDXW01000001">
    <property type="protein sequence ID" value="RDH45944.1"/>
    <property type="molecule type" value="Genomic_DNA"/>
</dbReference>
<dbReference type="GO" id="GO:0042597">
    <property type="term" value="C:periplasmic space"/>
    <property type="evidence" value="ECO:0007669"/>
    <property type="project" value="UniProtKB-SubCell"/>
</dbReference>
<organism evidence="11 12">
    <name type="scientific">Zooshikella ganghwensis</name>
    <dbReference type="NCBI Taxonomy" id="202772"/>
    <lineage>
        <taxon>Bacteria</taxon>
        <taxon>Pseudomonadati</taxon>
        <taxon>Pseudomonadota</taxon>
        <taxon>Gammaproteobacteria</taxon>
        <taxon>Oceanospirillales</taxon>
        <taxon>Zooshikellaceae</taxon>
        <taxon>Zooshikella</taxon>
    </lineage>
</organism>
<evidence type="ECO:0000256" key="8">
    <source>
        <dbReference type="PIRSR" id="PIRSR000005-1"/>
    </source>
</evidence>
<dbReference type="InterPro" id="IPR050597">
    <property type="entry name" value="Cytochrome_c_Oxidase_Subunit"/>
</dbReference>
<feature type="binding site" description="axial binding residue" evidence="9">
    <location>
        <position position="145"/>
    </location>
    <ligand>
        <name>heme c</name>
        <dbReference type="ChEBI" id="CHEBI:61717"/>
        <label>2</label>
    </ligand>
    <ligandPart>
        <name>Fe</name>
        <dbReference type="ChEBI" id="CHEBI:18248"/>
    </ligandPart>
</feature>
<feature type="binding site" description="covalent" evidence="8">
    <location>
        <position position="52"/>
    </location>
    <ligand>
        <name>heme c</name>
        <dbReference type="ChEBI" id="CHEBI:61717"/>
        <label>1</label>
    </ligand>
</feature>
<keyword evidence="4 9" id="KW-0479">Metal-binding</keyword>
<comment type="caution">
    <text evidence="11">The sequence shown here is derived from an EMBL/GenBank/DDBJ whole genome shotgun (WGS) entry which is preliminary data.</text>
</comment>
<dbReference type="GO" id="GO:0005506">
    <property type="term" value="F:iron ion binding"/>
    <property type="evidence" value="ECO:0007669"/>
    <property type="project" value="InterPro"/>
</dbReference>
<evidence type="ECO:0000313" key="11">
    <source>
        <dbReference type="EMBL" id="RDH45944.1"/>
    </source>
</evidence>
<feature type="binding site" description="axial binding residue" evidence="9">
    <location>
        <position position="95"/>
    </location>
    <ligand>
        <name>heme c</name>
        <dbReference type="ChEBI" id="CHEBI:61717"/>
        <label>1</label>
    </ligand>
    <ligandPart>
        <name>Fe</name>
        <dbReference type="ChEBI" id="CHEBI:18248"/>
    </ligandPart>
</feature>
<keyword evidence="12" id="KW-1185">Reference proteome</keyword>
<feature type="binding site" description="axial binding residue" evidence="9">
    <location>
        <position position="56"/>
    </location>
    <ligand>
        <name>heme c</name>
        <dbReference type="ChEBI" id="CHEBI:61717"/>
        <label>1</label>
    </ligand>
    <ligandPart>
        <name>Fe</name>
        <dbReference type="ChEBI" id="CHEBI:18248"/>
    </ligandPart>
</feature>
<feature type="domain" description="Cytochrome c" evidence="10">
    <location>
        <begin position="128"/>
        <end position="207"/>
    </location>
</feature>
<dbReference type="SUPFAM" id="SSF46626">
    <property type="entry name" value="Cytochrome c"/>
    <property type="match status" value="2"/>
</dbReference>
<comment type="PTM">
    <text evidence="8">Binds 2 heme c groups covalently per subunit.</text>
</comment>
<dbReference type="Gene3D" id="1.10.760.10">
    <property type="entry name" value="Cytochrome c-like domain"/>
    <property type="match status" value="2"/>
</dbReference>
<keyword evidence="7 9" id="KW-0408">Iron</keyword>
<keyword evidence="2" id="KW-0813">Transport</keyword>
<dbReference type="InterPro" id="IPR036909">
    <property type="entry name" value="Cyt_c-like_dom_sf"/>
</dbReference>
<dbReference type="GO" id="GO:0009055">
    <property type="term" value="F:electron transfer activity"/>
    <property type="evidence" value="ECO:0007669"/>
    <property type="project" value="InterPro"/>
</dbReference>
<dbReference type="GO" id="GO:0020037">
    <property type="term" value="F:heme binding"/>
    <property type="evidence" value="ECO:0007669"/>
    <property type="project" value="InterPro"/>
</dbReference>
<protein>
    <submittedName>
        <fullName evidence="11">Cytochrome c</fullName>
    </submittedName>
</protein>
<feature type="domain" description="Cytochrome c" evidence="10">
    <location>
        <begin position="40"/>
        <end position="118"/>
    </location>
</feature>